<evidence type="ECO:0000313" key="2">
    <source>
        <dbReference type="EMBL" id="KAG2883042.1"/>
    </source>
</evidence>
<comment type="caution">
    <text evidence="2">The sequence shown here is derived from an EMBL/GenBank/DDBJ whole genome shotgun (WGS) entry which is preliminary data.</text>
</comment>
<evidence type="ECO:0000256" key="1">
    <source>
        <dbReference type="SAM" id="MobiDB-lite"/>
    </source>
</evidence>
<feature type="compositionally biased region" description="Basic residues" evidence="1">
    <location>
        <begin position="41"/>
        <end position="51"/>
    </location>
</feature>
<sequence length="51" mass="5719">MFAKSASDEAECNARDTELVDDEEDALADASRGQRPCSLSRTRRYSSKHLE</sequence>
<dbReference type="AlphaFoldDB" id="A0A8T1JJS1"/>
<dbReference type="EMBL" id="RCMK01002268">
    <property type="protein sequence ID" value="KAG2883042.1"/>
    <property type="molecule type" value="Genomic_DNA"/>
</dbReference>
<feature type="region of interest" description="Disordered" evidence="1">
    <location>
        <begin position="1"/>
        <end position="51"/>
    </location>
</feature>
<reference evidence="2" key="1">
    <citation type="submission" date="2018-10" db="EMBL/GenBank/DDBJ databases">
        <title>Effector identification in a new, highly contiguous assembly of the strawberry crown rot pathogen Phytophthora cactorum.</title>
        <authorList>
            <person name="Armitage A.D."/>
            <person name="Nellist C.F."/>
            <person name="Bates H."/>
            <person name="Vickerstaff R.J."/>
            <person name="Harrison R.J."/>
        </authorList>
    </citation>
    <scope>NUCLEOTIDE SEQUENCE</scope>
    <source>
        <strain evidence="2">4040</strain>
    </source>
</reference>
<proteinExistence type="predicted"/>
<gene>
    <name evidence="2" type="ORF">PC117_g26118</name>
</gene>
<evidence type="ECO:0000313" key="3">
    <source>
        <dbReference type="Proteomes" id="UP000736787"/>
    </source>
</evidence>
<dbReference type="Proteomes" id="UP000736787">
    <property type="component" value="Unassembled WGS sequence"/>
</dbReference>
<protein>
    <submittedName>
        <fullName evidence="2">Uncharacterized protein</fullName>
    </submittedName>
</protein>
<accession>A0A8T1JJS1</accession>
<organism evidence="2 3">
    <name type="scientific">Phytophthora cactorum</name>
    <dbReference type="NCBI Taxonomy" id="29920"/>
    <lineage>
        <taxon>Eukaryota</taxon>
        <taxon>Sar</taxon>
        <taxon>Stramenopiles</taxon>
        <taxon>Oomycota</taxon>
        <taxon>Peronosporomycetes</taxon>
        <taxon>Peronosporales</taxon>
        <taxon>Peronosporaceae</taxon>
        <taxon>Phytophthora</taxon>
    </lineage>
</organism>
<name>A0A8T1JJS1_9STRA</name>